<accession>A0A645B5V2</accession>
<protein>
    <submittedName>
        <fullName evidence="1">Uncharacterized protein</fullName>
    </submittedName>
</protein>
<comment type="caution">
    <text evidence="1">The sequence shown here is derived from an EMBL/GenBank/DDBJ whole genome shotgun (WGS) entry which is preliminary data.</text>
</comment>
<dbReference type="EMBL" id="VSSQ01016099">
    <property type="protein sequence ID" value="MPM57114.1"/>
    <property type="molecule type" value="Genomic_DNA"/>
</dbReference>
<dbReference type="AlphaFoldDB" id="A0A645B5V2"/>
<reference evidence="1" key="1">
    <citation type="submission" date="2019-08" db="EMBL/GenBank/DDBJ databases">
        <authorList>
            <person name="Kucharzyk K."/>
            <person name="Murdoch R.W."/>
            <person name="Higgins S."/>
            <person name="Loffler F."/>
        </authorList>
    </citation>
    <scope>NUCLEOTIDE SEQUENCE</scope>
</reference>
<name>A0A645B5V2_9ZZZZ</name>
<evidence type="ECO:0000313" key="1">
    <source>
        <dbReference type="EMBL" id="MPM57114.1"/>
    </source>
</evidence>
<gene>
    <name evidence="1" type="ORF">SDC9_103932</name>
</gene>
<proteinExistence type="predicted"/>
<sequence length="150" mass="15725">MSVSGAALTTPFGASGTAIHGLGGCVRVLSDGPDSKQRMATLRQLWARCLQPESCNQEAPVISLGAIPDDGPTFWERTTQQITAELIGQQAGKLLMLHAGGLCNPETGASVVYVAPSRTGKTTLTLSLSGRFGYLSDETIALDEQLHILG</sequence>
<organism evidence="1">
    <name type="scientific">bioreactor metagenome</name>
    <dbReference type="NCBI Taxonomy" id="1076179"/>
    <lineage>
        <taxon>unclassified sequences</taxon>
        <taxon>metagenomes</taxon>
        <taxon>ecological metagenomes</taxon>
    </lineage>
</organism>